<dbReference type="Pfam" id="PF03982">
    <property type="entry name" value="DAGAT"/>
    <property type="match status" value="1"/>
</dbReference>
<evidence type="ECO:0000256" key="5">
    <source>
        <dbReference type="ARBA" id="ARBA00022692"/>
    </source>
</evidence>
<keyword evidence="10" id="KW-0012">Acyltransferase</keyword>
<proteinExistence type="inferred from homology"/>
<evidence type="ECO:0000256" key="11">
    <source>
        <dbReference type="RuleBase" id="RU367023"/>
    </source>
</evidence>
<dbReference type="PANTHER" id="PTHR12317:SF63">
    <property type="entry name" value="DIACYLGLYCEROL O-ACYLTRANSFERASE 2"/>
    <property type="match status" value="1"/>
</dbReference>
<keyword evidence="3" id="KW-0444">Lipid biosynthesis</keyword>
<evidence type="ECO:0000256" key="7">
    <source>
        <dbReference type="ARBA" id="ARBA00022989"/>
    </source>
</evidence>
<evidence type="ECO:0000256" key="9">
    <source>
        <dbReference type="ARBA" id="ARBA00023136"/>
    </source>
</evidence>
<evidence type="ECO:0000256" key="8">
    <source>
        <dbReference type="ARBA" id="ARBA00023098"/>
    </source>
</evidence>
<sequence length="339" mass="38720">MLPTLPIAALLAAPPTLAFLYVIWCVRTHRYCVDCRHVPWRRAFLSVAMFWDVFVWETLFGLRRRLHFSLCPRSNRSADLRSLEKYRTDFSKSSGTMWTACPHHLLLPSFFFAFHCEAAGVHAAMGVSLDDIFTAAATVLFYIPVVREVVITLGGRIASPNVLAKMKMFALAPGGVHEMIRQSDDVDRVFLRTGFIRFALKKKLDINVIYLFDENTCYKPISNLPAPLVAFQRWVHRNLGAGLCIWRGRWGVPFNLVPYPGDYTVGVGRPIPIALADGMEEDAAIEFLMEKYIAELRRLFKELQEDTGRRKNVKLEVERLQTRRTRVKSADGVDGKKRK</sequence>
<keyword evidence="8" id="KW-0443">Lipid metabolism</keyword>
<evidence type="ECO:0000313" key="13">
    <source>
        <dbReference type="Proteomes" id="UP001165060"/>
    </source>
</evidence>
<evidence type="ECO:0000256" key="6">
    <source>
        <dbReference type="ARBA" id="ARBA00022824"/>
    </source>
</evidence>
<dbReference type="InterPro" id="IPR007130">
    <property type="entry name" value="DAGAT"/>
</dbReference>
<organism evidence="12 13">
    <name type="scientific">Tetraparma gracilis</name>
    <dbReference type="NCBI Taxonomy" id="2962635"/>
    <lineage>
        <taxon>Eukaryota</taxon>
        <taxon>Sar</taxon>
        <taxon>Stramenopiles</taxon>
        <taxon>Ochrophyta</taxon>
        <taxon>Bolidophyceae</taxon>
        <taxon>Parmales</taxon>
        <taxon>Triparmaceae</taxon>
        <taxon>Tetraparma</taxon>
    </lineage>
</organism>
<name>A0ABQ6ME34_9STRA</name>
<comment type="subcellular location">
    <subcellularLocation>
        <location evidence="1 11">Endoplasmic reticulum membrane</location>
        <topology evidence="1 11">Multi-pass membrane protein</topology>
    </subcellularLocation>
</comment>
<evidence type="ECO:0000256" key="10">
    <source>
        <dbReference type="ARBA" id="ARBA00023315"/>
    </source>
</evidence>
<keyword evidence="9" id="KW-0472">Membrane</keyword>
<dbReference type="EMBL" id="BRYB01000176">
    <property type="protein sequence ID" value="GMI24616.1"/>
    <property type="molecule type" value="Genomic_DNA"/>
</dbReference>
<keyword evidence="5" id="KW-0812">Transmembrane</keyword>
<dbReference type="EC" id="2.3.1.-" evidence="11"/>
<dbReference type="PANTHER" id="PTHR12317">
    <property type="entry name" value="DIACYLGLYCEROL O-ACYLTRANSFERASE"/>
    <property type="match status" value="1"/>
</dbReference>
<gene>
    <name evidence="12" type="ORF">TeGR_g1804</name>
</gene>
<evidence type="ECO:0000256" key="1">
    <source>
        <dbReference type="ARBA" id="ARBA00004477"/>
    </source>
</evidence>
<keyword evidence="6 11" id="KW-0256">Endoplasmic reticulum</keyword>
<evidence type="ECO:0000256" key="3">
    <source>
        <dbReference type="ARBA" id="ARBA00022516"/>
    </source>
</evidence>
<keyword evidence="4 11" id="KW-0808">Transferase</keyword>
<keyword evidence="13" id="KW-1185">Reference proteome</keyword>
<dbReference type="Proteomes" id="UP001165060">
    <property type="component" value="Unassembled WGS sequence"/>
</dbReference>
<evidence type="ECO:0000256" key="4">
    <source>
        <dbReference type="ARBA" id="ARBA00022679"/>
    </source>
</evidence>
<reference evidence="12 13" key="1">
    <citation type="journal article" date="2023" name="Commun. Biol.">
        <title>Genome analysis of Parmales, the sister group of diatoms, reveals the evolutionary specialization of diatoms from phago-mixotrophs to photoautotrophs.</title>
        <authorList>
            <person name="Ban H."/>
            <person name="Sato S."/>
            <person name="Yoshikawa S."/>
            <person name="Yamada K."/>
            <person name="Nakamura Y."/>
            <person name="Ichinomiya M."/>
            <person name="Sato N."/>
            <person name="Blanc-Mathieu R."/>
            <person name="Endo H."/>
            <person name="Kuwata A."/>
            <person name="Ogata H."/>
        </authorList>
    </citation>
    <scope>NUCLEOTIDE SEQUENCE [LARGE SCALE GENOMIC DNA]</scope>
</reference>
<protein>
    <recommendedName>
        <fullName evidence="11">Acyltransferase</fullName>
        <ecNumber evidence="11">2.3.1.-</ecNumber>
    </recommendedName>
</protein>
<comment type="caution">
    <text evidence="12">The sequence shown here is derived from an EMBL/GenBank/DDBJ whole genome shotgun (WGS) entry which is preliminary data.</text>
</comment>
<evidence type="ECO:0000256" key="2">
    <source>
        <dbReference type="ARBA" id="ARBA00005420"/>
    </source>
</evidence>
<keyword evidence="7" id="KW-1133">Transmembrane helix</keyword>
<accession>A0ABQ6ME34</accession>
<comment type="similarity">
    <text evidence="2 11">Belongs to the diacylglycerol acyltransferase family.</text>
</comment>
<evidence type="ECO:0000313" key="12">
    <source>
        <dbReference type="EMBL" id="GMI24616.1"/>
    </source>
</evidence>